<keyword evidence="1" id="KW-0732">Signal</keyword>
<feature type="chain" id="PRO_5028816002" description="Spore coat protein U domain-containing protein" evidence="1">
    <location>
        <begin position="21"/>
        <end position="139"/>
    </location>
</feature>
<dbReference type="AlphaFoldDB" id="A0A7C9I2B5"/>
<organism evidence="2 3">
    <name type="scientific">Deinococcus arboris</name>
    <dbReference type="NCBI Taxonomy" id="2682977"/>
    <lineage>
        <taxon>Bacteria</taxon>
        <taxon>Thermotogati</taxon>
        <taxon>Deinococcota</taxon>
        <taxon>Deinococci</taxon>
        <taxon>Deinococcales</taxon>
        <taxon>Deinococcaceae</taxon>
        <taxon>Deinococcus</taxon>
    </lineage>
</organism>
<name>A0A7C9I2B5_9DEIO</name>
<proteinExistence type="predicted"/>
<feature type="non-terminal residue" evidence="2">
    <location>
        <position position="139"/>
    </location>
</feature>
<dbReference type="RefSeq" id="WP_157461745.1">
    <property type="nucleotide sequence ID" value="NZ_WQLB01000084.1"/>
</dbReference>
<evidence type="ECO:0008006" key="4">
    <source>
        <dbReference type="Google" id="ProtNLM"/>
    </source>
</evidence>
<keyword evidence="3" id="KW-1185">Reference proteome</keyword>
<dbReference type="Proteomes" id="UP000483286">
    <property type="component" value="Unassembled WGS sequence"/>
</dbReference>
<comment type="caution">
    <text evidence="2">The sequence shown here is derived from an EMBL/GenBank/DDBJ whole genome shotgun (WGS) entry which is preliminary data.</text>
</comment>
<feature type="signal peptide" evidence="1">
    <location>
        <begin position="1"/>
        <end position="20"/>
    </location>
</feature>
<evidence type="ECO:0000313" key="3">
    <source>
        <dbReference type="Proteomes" id="UP000483286"/>
    </source>
</evidence>
<evidence type="ECO:0000256" key="1">
    <source>
        <dbReference type="SAM" id="SignalP"/>
    </source>
</evidence>
<accession>A0A7C9I2B5</accession>
<sequence>MRLKTLPLLLSAALLSVATAASPAPATVAVNVSVNDTCEITGADLISFDYEAANATAATGSGDVLVRCNLDSSPFLGYWDDTKWNANGSLDLLNGTKKLNIVLSTAFEPTEEESNAEDGSRYSYALTATAGAHQWTAST</sequence>
<reference evidence="2 3" key="1">
    <citation type="submission" date="2019-12" db="EMBL/GenBank/DDBJ databases">
        <title>Deinococcus sp. HMF7620 Genome sequencing and assembly.</title>
        <authorList>
            <person name="Kang H."/>
            <person name="Kim H."/>
            <person name="Joh K."/>
        </authorList>
    </citation>
    <scope>NUCLEOTIDE SEQUENCE [LARGE SCALE GENOMIC DNA]</scope>
    <source>
        <strain evidence="2 3">HMF7620</strain>
    </source>
</reference>
<dbReference type="EMBL" id="WQLB01000084">
    <property type="protein sequence ID" value="MVN89488.1"/>
    <property type="molecule type" value="Genomic_DNA"/>
</dbReference>
<gene>
    <name evidence="2" type="ORF">GO986_22415</name>
</gene>
<protein>
    <recommendedName>
        <fullName evidence="4">Spore coat protein U domain-containing protein</fullName>
    </recommendedName>
</protein>
<evidence type="ECO:0000313" key="2">
    <source>
        <dbReference type="EMBL" id="MVN89488.1"/>
    </source>
</evidence>